<name>A0ABQ2VRK2_9ACTN</name>
<evidence type="ECO:0000256" key="2">
    <source>
        <dbReference type="SAM" id="MobiDB-lite"/>
    </source>
</evidence>
<dbReference type="PANTHER" id="PTHR46696:SF6">
    <property type="entry name" value="P450, PUTATIVE (EUROFUNG)-RELATED"/>
    <property type="match status" value="1"/>
</dbReference>
<dbReference type="SUPFAM" id="SSF48264">
    <property type="entry name" value="Cytochrome P450"/>
    <property type="match status" value="1"/>
</dbReference>
<protein>
    <submittedName>
        <fullName evidence="3">Cytochrome P450</fullName>
    </submittedName>
</protein>
<dbReference type="EMBL" id="BMTF01000001">
    <property type="protein sequence ID" value="GGV75229.1"/>
    <property type="molecule type" value="Genomic_DNA"/>
</dbReference>
<comment type="similarity">
    <text evidence="1">Belongs to the cytochrome P450 family.</text>
</comment>
<dbReference type="Pfam" id="PF00067">
    <property type="entry name" value="p450"/>
    <property type="match status" value="1"/>
</dbReference>
<accession>A0ABQ2VRK2</accession>
<feature type="compositionally biased region" description="Pro residues" evidence="2">
    <location>
        <begin position="11"/>
        <end position="32"/>
    </location>
</feature>
<dbReference type="PANTHER" id="PTHR46696">
    <property type="entry name" value="P450, PUTATIVE (EUROFUNG)-RELATED"/>
    <property type="match status" value="1"/>
</dbReference>
<comment type="caution">
    <text evidence="3">The sequence shown here is derived from an EMBL/GenBank/DDBJ whole genome shotgun (WGS) entry which is preliminary data.</text>
</comment>
<proteinExistence type="inferred from homology"/>
<gene>
    <name evidence="3" type="ORF">GCM10015535_05450</name>
</gene>
<dbReference type="Gene3D" id="1.10.630.10">
    <property type="entry name" value="Cytochrome P450"/>
    <property type="match status" value="1"/>
</dbReference>
<dbReference type="InterPro" id="IPR036396">
    <property type="entry name" value="Cyt_P450_sf"/>
</dbReference>
<evidence type="ECO:0000256" key="1">
    <source>
        <dbReference type="ARBA" id="ARBA00010617"/>
    </source>
</evidence>
<reference evidence="4" key="1">
    <citation type="journal article" date="2019" name="Int. J. Syst. Evol. Microbiol.">
        <title>The Global Catalogue of Microorganisms (GCM) 10K type strain sequencing project: providing services to taxonomists for standard genome sequencing and annotation.</title>
        <authorList>
            <consortium name="The Broad Institute Genomics Platform"/>
            <consortium name="The Broad Institute Genome Sequencing Center for Infectious Disease"/>
            <person name="Wu L."/>
            <person name="Ma J."/>
        </authorList>
    </citation>
    <scope>NUCLEOTIDE SEQUENCE [LARGE SCALE GENOMIC DNA]</scope>
    <source>
        <strain evidence="4">JCM 4376</strain>
    </source>
</reference>
<sequence length="400" mass="43216">MSCPVDAHVRPGPPMPPLHRLPFDPPGPPRPVDSPDGTRAWLVSRYADVRKVLTDSRFGRAGLHSPDTPSLSGESGLVSSLDLIFNQDGEDHLRLRRTMRRAFTPRAVARWRPWIEAIVEQCLDELAGSERPVDLVAGFTLPLPVAVISRLMGLDTEARERLRHWSQYAFSDGSHSEEEMASALSEFAVFGAELLAERRSTPGDDLTSMLVGAADEEGGIPEGQLVDLVCGLIVGGHDSTMTMLGNSLLYLLGERPEVWPRLGADEQAAGALTERLLHLIPLGDDRGTARHAVVDTEVGGVTIPAGSVVLADCGAANRDPAVFPPRPLDDLFAPLAAPTLALGAGAHYCLGAWLARLELQLALHRIAARFPGLRMAEPAEAVEWHLGTTSRSPRRIAVTW</sequence>
<dbReference type="InterPro" id="IPR002397">
    <property type="entry name" value="Cyt_P450_B"/>
</dbReference>
<dbReference type="InterPro" id="IPR001128">
    <property type="entry name" value="Cyt_P450"/>
</dbReference>
<keyword evidence="4" id="KW-1185">Reference proteome</keyword>
<evidence type="ECO:0000313" key="4">
    <source>
        <dbReference type="Proteomes" id="UP000660675"/>
    </source>
</evidence>
<feature type="region of interest" description="Disordered" evidence="2">
    <location>
        <begin position="1"/>
        <end position="37"/>
    </location>
</feature>
<dbReference type="Proteomes" id="UP000660675">
    <property type="component" value="Unassembled WGS sequence"/>
</dbReference>
<dbReference type="PRINTS" id="PR00359">
    <property type="entry name" value="BP450"/>
</dbReference>
<organism evidence="3 4">
    <name type="scientific">Streptomyces gelaticus</name>
    <dbReference type="NCBI Taxonomy" id="285446"/>
    <lineage>
        <taxon>Bacteria</taxon>
        <taxon>Bacillati</taxon>
        <taxon>Actinomycetota</taxon>
        <taxon>Actinomycetes</taxon>
        <taxon>Kitasatosporales</taxon>
        <taxon>Streptomycetaceae</taxon>
        <taxon>Streptomyces</taxon>
    </lineage>
</organism>
<evidence type="ECO:0000313" key="3">
    <source>
        <dbReference type="EMBL" id="GGV75229.1"/>
    </source>
</evidence>